<organism evidence="1 2">
    <name type="scientific">Saccharopolyspora shandongensis</name>
    <dbReference type="NCBI Taxonomy" id="418495"/>
    <lineage>
        <taxon>Bacteria</taxon>
        <taxon>Bacillati</taxon>
        <taxon>Actinomycetota</taxon>
        <taxon>Actinomycetes</taxon>
        <taxon>Pseudonocardiales</taxon>
        <taxon>Pseudonocardiaceae</taxon>
        <taxon>Saccharopolyspora</taxon>
    </lineage>
</organism>
<protein>
    <recommendedName>
        <fullName evidence="3">Prolyl oligopeptidase family protein</fullName>
    </recommendedName>
</protein>
<accession>A0A1H3U2S2</accession>
<evidence type="ECO:0008006" key="3">
    <source>
        <dbReference type="Google" id="ProtNLM"/>
    </source>
</evidence>
<evidence type="ECO:0000313" key="2">
    <source>
        <dbReference type="Proteomes" id="UP000199529"/>
    </source>
</evidence>
<dbReference type="AlphaFoldDB" id="A0A1H3U2S2"/>
<sequence length="111" mass="12548">MPHFWEHVLWAFGQPTLDDLSRFVSWMNLVEASPNIRMPFIVLHGGNDRQVPVEMAHRQYDAAVNNVRRDLKIMAERDGGVELVAADNSTPTTNFIAGWVADVFSTTSAHR</sequence>
<reference evidence="2" key="1">
    <citation type="submission" date="2016-10" db="EMBL/GenBank/DDBJ databases">
        <authorList>
            <person name="Varghese N."/>
            <person name="Submissions S."/>
        </authorList>
    </citation>
    <scope>NUCLEOTIDE SEQUENCE [LARGE SCALE GENOMIC DNA]</scope>
    <source>
        <strain evidence="2">CGMCC 4.3530</strain>
    </source>
</reference>
<keyword evidence="2" id="KW-1185">Reference proteome</keyword>
<gene>
    <name evidence="1" type="ORF">SAMN05216215_10994</name>
</gene>
<dbReference type="EMBL" id="FNOK01000099">
    <property type="protein sequence ID" value="SDZ55839.1"/>
    <property type="molecule type" value="Genomic_DNA"/>
</dbReference>
<dbReference type="OrthoDB" id="9765647at2"/>
<evidence type="ECO:0000313" key="1">
    <source>
        <dbReference type="EMBL" id="SDZ55839.1"/>
    </source>
</evidence>
<dbReference type="Proteomes" id="UP000199529">
    <property type="component" value="Unassembled WGS sequence"/>
</dbReference>
<dbReference type="InterPro" id="IPR029058">
    <property type="entry name" value="AB_hydrolase_fold"/>
</dbReference>
<dbReference type="STRING" id="418495.SAMN05216215_10994"/>
<dbReference type="RefSeq" id="WP_093278678.1">
    <property type="nucleotide sequence ID" value="NZ_FNOK01000099.1"/>
</dbReference>
<dbReference type="Gene3D" id="3.40.50.1820">
    <property type="entry name" value="alpha/beta hydrolase"/>
    <property type="match status" value="1"/>
</dbReference>
<proteinExistence type="predicted"/>
<name>A0A1H3U2S2_9PSEU</name>
<dbReference type="SUPFAM" id="SSF53474">
    <property type="entry name" value="alpha/beta-Hydrolases"/>
    <property type="match status" value="1"/>
</dbReference>